<dbReference type="GeneID" id="90072701"/>
<dbReference type="GO" id="GO:0006974">
    <property type="term" value="P:DNA damage response"/>
    <property type="evidence" value="ECO:0007669"/>
    <property type="project" value="UniProtKB-ARBA"/>
</dbReference>
<sequence length="811" mass="92464">MAIKTLESYLFEKGIVGVNPIDTIKNARLGIDVEHYISRLINNKRELFLAAIGGFPFTFTQFIEADLKIFKELNITPVFVFKGSRVNAQNEMLKSFELDGKITKARAEAWEQYYSKFDKPIGSNESSVSPLGSIVGNALSFKTQPVTPSSATPRAQNSGFKSSNSSHSVFDSSPYISDFISLFEKHGVEYMVAPISSWAQLNYFYANGYVDVIYGPTECLLTPDIDTFIHGMEFQSKEFRFIDKKHLLQEFKISQKQFKEIAVVLGFDIQPYSLVNKNFGFNAAKAIDFKWLHEYTLNGNNVYATVLNNAKKTKNQKDLDRFKNGMTSIDFMPILKASGKVEFLLEPDGGFPPLDEFDSNAQPADQQQPKVPNDIHDVIGQRLPHEYFFYQSIGLISSKLLDSLLYGNYLEFAPLDGGNSTQYKSLINSKINLTTKNKMLSLLTSSINRYFQAKKYHYIKYFDASKSVDSAHEFDFRVSMPGPIYLKLAHYLVRSGKDSKTFDIVNFLKQFSDENFLAKVVHSKGFIEKDEDRLQTSNELLSTSLIRSLYIYDFISLSDNKLTKWGKLLNKLAETSEDRDDVERLLLLLVFFKNHSNEVKLHQSLTPEVLGEPKLASQEKSSLIKQYILIITRLSLLFDPYNTESVSNLNSNNINKLNLNLLAYRSIFEFVKTNINELNQTLAVSLLTNNQFNRKNFSTNVKWRKLVDQMILKQTLPSTLHSIIADVYFDYMFNGAGDGDASDKVEKTREFVNNSYEQNFKGVLETLDGSFKFVLKALDLIEEIGKAELIDKEYFNAIKGAKVFLMKHTKL</sequence>
<keyword evidence="7" id="KW-1185">Reference proteome</keyword>
<dbReference type="InterPro" id="IPR006086">
    <property type="entry name" value="XPG-I_dom"/>
</dbReference>
<dbReference type="Pfam" id="PF00752">
    <property type="entry name" value="XPG_N"/>
    <property type="match status" value="1"/>
</dbReference>
<comment type="similarity">
    <text evidence="2">Belongs to the XPG/RAD2 endonuclease family.</text>
</comment>
<reference evidence="6 7" key="1">
    <citation type="journal article" date="2023" name="Elife">
        <title>Identification of key yeast species and microbe-microbe interactions impacting larval growth of Drosophila in the wild.</title>
        <authorList>
            <person name="Mure A."/>
            <person name="Sugiura Y."/>
            <person name="Maeda R."/>
            <person name="Honda K."/>
            <person name="Sakurai N."/>
            <person name="Takahashi Y."/>
            <person name="Watada M."/>
            <person name="Katoh T."/>
            <person name="Gotoh A."/>
            <person name="Gotoh Y."/>
            <person name="Taniguchi I."/>
            <person name="Nakamura K."/>
            <person name="Hayashi T."/>
            <person name="Katayama T."/>
            <person name="Uemura T."/>
            <person name="Hattori Y."/>
        </authorList>
    </citation>
    <scope>NUCLEOTIDE SEQUENCE [LARGE SCALE GENOMIC DNA]</scope>
    <source>
        <strain evidence="6 7">SC-9</strain>
    </source>
</reference>
<dbReference type="GO" id="GO:0003730">
    <property type="term" value="F:mRNA 3'-UTR binding"/>
    <property type="evidence" value="ECO:0007669"/>
    <property type="project" value="TreeGrafter"/>
</dbReference>
<dbReference type="CDD" id="cd09858">
    <property type="entry name" value="PIN_MKT1"/>
    <property type="match status" value="1"/>
</dbReference>
<name>A0AAV5QIU9_9ASCO</name>
<dbReference type="EMBL" id="BTFZ01000003">
    <property type="protein sequence ID" value="GMM34722.1"/>
    <property type="molecule type" value="Genomic_DNA"/>
</dbReference>
<dbReference type="Pfam" id="PF12247">
    <property type="entry name" value="MKT1_N"/>
    <property type="match status" value="1"/>
</dbReference>
<dbReference type="PANTHER" id="PTHR11081">
    <property type="entry name" value="FLAP ENDONUCLEASE FAMILY MEMBER"/>
    <property type="match status" value="1"/>
</dbReference>
<proteinExistence type="inferred from homology"/>
<dbReference type="InterPro" id="IPR029060">
    <property type="entry name" value="PIN-like_dom_sf"/>
</dbReference>
<evidence type="ECO:0000256" key="3">
    <source>
        <dbReference type="SAM" id="MobiDB-lite"/>
    </source>
</evidence>
<evidence type="ECO:0000313" key="6">
    <source>
        <dbReference type="EMBL" id="GMM34722.1"/>
    </source>
</evidence>
<dbReference type="Pfam" id="PF12246">
    <property type="entry name" value="MKT1_C"/>
    <property type="match status" value="1"/>
</dbReference>
<keyword evidence="1" id="KW-0810">Translation regulation</keyword>
<dbReference type="AlphaFoldDB" id="A0AAV5QIU9"/>
<evidence type="ECO:0000259" key="5">
    <source>
        <dbReference type="SMART" id="SM00485"/>
    </source>
</evidence>
<dbReference type="SMART" id="SM00484">
    <property type="entry name" value="XPGI"/>
    <property type="match status" value="1"/>
</dbReference>
<dbReference type="Gene3D" id="3.40.50.1010">
    <property type="entry name" value="5'-nuclease"/>
    <property type="match status" value="1"/>
</dbReference>
<feature type="domain" description="XPG N-terminal" evidence="5">
    <location>
        <begin position="1"/>
        <end position="109"/>
    </location>
</feature>
<protein>
    <submittedName>
        <fullName evidence="6">Mkt1 protein</fullName>
    </submittedName>
</protein>
<dbReference type="GO" id="GO:0006417">
    <property type="term" value="P:regulation of translation"/>
    <property type="evidence" value="ECO:0007669"/>
    <property type="project" value="UniProtKB-KW"/>
</dbReference>
<feature type="compositionally biased region" description="Polar residues" evidence="3">
    <location>
        <begin position="145"/>
        <end position="157"/>
    </location>
</feature>
<dbReference type="InterPro" id="IPR022040">
    <property type="entry name" value="MKT1_N"/>
</dbReference>
<dbReference type="RefSeq" id="XP_064851722.1">
    <property type="nucleotide sequence ID" value="XM_064995650.1"/>
</dbReference>
<organism evidence="6 7">
    <name type="scientific">Saccharomycopsis crataegensis</name>
    <dbReference type="NCBI Taxonomy" id="43959"/>
    <lineage>
        <taxon>Eukaryota</taxon>
        <taxon>Fungi</taxon>
        <taxon>Dikarya</taxon>
        <taxon>Ascomycota</taxon>
        <taxon>Saccharomycotina</taxon>
        <taxon>Saccharomycetes</taxon>
        <taxon>Saccharomycopsidaceae</taxon>
        <taxon>Saccharomycopsis</taxon>
    </lineage>
</organism>
<dbReference type="PANTHER" id="PTHR11081:SF32">
    <property type="entry name" value="POST-TRANSCRIPTIONAL REGULATOR MKT1"/>
    <property type="match status" value="1"/>
</dbReference>
<evidence type="ECO:0000259" key="4">
    <source>
        <dbReference type="SMART" id="SM00484"/>
    </source>
</evidence>
<dbReference type="SUPFAM" id="SSF88723">
    <property type="entry name" value="PIN domain-like"/>
    <property type="match status" value="1"/>
</dbReference>
<feature type="domain" description="XPG-I" evidence="4">
    <location>
        <begin position="184"/>
        <end position="253"/>
    </location>
</feature>
<dbReference type="InterPro" id="IPR006084">
    <property type="entry name" value="XPG/Rad2"/>
</dbReference>
<accession>A0AAV5QIU9</accession>
<evidence type="ECO:0000256" key="1">
    <source>
        <dbReference type="ARBA" id="ARBA00022845"/>
    </source>
</evidence>
<dbReference type="Proteomes" id="UP001360560">
    <property type="component" value="Unassembled WGS sequence"/>
</dbReference>
<evidence type="ECO:0000256" key="2">
    <source>
        <dbReference type="ARBA" id="ARBA00024023"/>
    </source>
</evidence>
<feature type="compositionally biased region" description="Low complexity" evidence="3">
    <location>
        <begin position="158"/>
        <end position="169"/>
    </location>
</feature>
<gene>
    <name evidence="6" type="ORF">DASC09_020470</name>
</gene>
<evidence type="ECO:0000313" key="7">
    <source>
        <dbReference type="Proteomes" id="UP001360560"/>
    </source>
</evidence>
<feature type="region of interest" description="Disordered" evidence="3">
    <location>
        <begin position="145"/>
        <end position="169"/>
    </location>
</feature>
<dbReference type="InterPro" id="IPR006085">
    <property type="entry name" value="XPG_DNA_repair_N"/>
</dbReference>
<dbReference type="GO" id="GO:0004518">
    <property type="term" value="F:nuclease activity"/>
    <property type="evidence" value="ECO:0007669"/>
    <property type="project" value="InterPro"/>
</dbReference>
<dbReference type="SMART" id="SM00485">
    <property type="entry name" value="XPGN"/>
    <property type="match status" value="1"/>
</dbReference>
<comment type="caution">
    <text evidence="6">The sequence shown here is derived from an EMBL/GenBank/DDBJ whole genome shotgun (WGS) entry which is preliminary data.</text>
</comment>
<dbReference type="InterPro" id="IPR022039">
    <property type="entry name" value="MKT1_C"/>
</dbReference>